<dbReference type="InterPro" id="IPR015915">
    <property type="entry name" value="Kelch-typ_b-propeller"/>
</dbReference>
<dbReference type="GO" id="GO:0003682">
    <property type="term" value="F:chromatin binding"/>
    <property type="evidence" value="ECO:0007669"/>
    <property type="project" value="InterPro"/>
</dbReference>
<dbReference type="Gene3D" id="2.120.10.80">
    <property type="entry name" value="Kelch-type beta propeller"/>
    <property type="match status" value="1"/>
</dbReference>
<dbReference type="EnsemblMetazoa" id="XM_020006817.1">
    <property type="protein sequence ID" value="XP_019862376.1"/>
    <property type="gene ID" value="LOC109590998"/>
</dbReference>
<dbReference type="Proteomes" id="UP000007879">
    <property type="component" value="Unassembled WGS sequence"/>
</dbReference>
<accession>A0AAN0JZ38</accession>
<dbReference type="AlphaFoldDB" id="A0AAN0JZ38"/>
<dbReference type="SUPFAM" id="SSF117281">
    <property type="entry name" value="Kelch motif"/>
    <property type="match status" value="1"/>
</dbReference>
<dbReference type="KEGG" id="aqu:109590998"/>
<keyword evidence="2" id="KW-1185">Reference proteome</keyword>
<dbReference type="Pfam" id="PF24681">
    <property type="entry name" value="Kelch_KLHDC2_KLHL20_DRC7"/>
    <property type="match status" value="1"/>
</dbReference>
<dbReference type="GeneID" id="109590998"/>
<organism evidence="1 2">
    <name type="scientific">Amphimedon queenslandica</name>
    <name type="common">Sponge</name>
    <dbReference type="NCBI Taxonomy" id="400682"/>
    <lineage>
        <taxon>Eukaryota</taxon>
        <taxon>Metazoa</taxon>
        <taxon>Porifera</taxon>
        <taxon>Demospongiae</taxon>
        <taxon>Heteroscleromorpha</taxon>
        <taxon>Haplosclerida</taxon>
        <taxon>Niphatidae</taxon>
        <taxon>Amphimedon</taxon>
    </lineage>
</organism>
<dbReference type="InterPro" id="IPR052637">
    <property type="entry name" value="KLHDC3-like"/>
</dbReference>
<dbReference type="GO" id="GO:0005737">
    <property type="term" value="C:cytoplasm"/>
    <property type="evidence" value="ECO:0007669"/>
    <property type="project" value="TreeGrafter"/>
</dbReference>
<dbReference type="PANTHER" id="PTHR46461">
    <property type="entry name" value="KELCH DOMAIN-CONTAINING PROTEIN 3"/>
    <property type="match status" value="1"/>
</dbReference>
<proteinExistence type="predicted"/>
<reference evidence="1" key="2">
    <citation type="submission" date="2024-06" db="UniProtKB">
        <authorList>
            <consortium name="EnsemblMetazoa"/>
        </authorList>
    </citation>
    <scope>IDENTIFICATION</scope>
</reference>
<protein>
    <submittedName>
        <fullName evidence="1">Uncharacterized protein</fullName>
    </submittedName>
</protein>
<reference evidence="2" key="1">
    <citation type="journal article" date="2010" name="Nature">
        <title>The Amphimedon queenslandica genome and the evolution of animal complexity.</title>
        <authorList>
            <person name="Srivastava M."/>
            <person name="Simakov O."/>
            <person name="Chapman J."/>
            <person name="Fahey B."/>
            <person name="Gauthier M.E."/>
            <person name="Mitros T."/>
            <person name="Richards G.S."/>
            <person name="Conaco C."/>
            <person name="Dacre M."/>
            <person name="Hellsten U."/>
            <person name="Larroux C."/>
            <person name="Putnam N.H."/>
            <person name="Stanke M."/>
            <person name="Adamska M."/>
            <person name="Darling A."/>
            <person name="Degnan S.M."/>
            <person name="Oakley T.H."/>
            <person name="Plachetzki D.C."/>
            <person name="Zhai Y."/>
            <person name="Adamski M."/>
            <person name="Calcino A."/>
            <person name="Cummins S.F."/>
            <person name="Goodstein D.M."/>
            <person name="Harris C."/>
            <person name="Jackson D.J."/>
            <person name="Leys S.P."/>
            <person name="Shu S."/>
            <person name="Woodcroft B.J."/>
            <person name="Vervoort M."/>
            <person name="Kosik K.S."/>
            <person name="Manning G."/>
            <person name="Degnan B.M."/>
            <person name="Rokhsar D.S."/>
        </authorList>
    </citation>
    <scope>NUCLEOTIDE SEQUENCE [LARGE SCALE GENOMIC DNA]</scope>
</reference>
<evidence type="ECO:0000313" key="1">
    <source>
        <dbReference type="EnsemblMetazoa" id="XP_019862376.1"/>
    </source>
</evidence>
<sequence length="188" mass="20654">MSLQLAARCQLSARHSHSSAVVGNSLYIWAGKEDRSSDAESINHFSILSGEWSTKETTGDPPLADSGYSCSVVADRIYYFGGLSTEDYSYHNSLSELDTSNLSWTSLESTDPDRAVMSRAYGGTISFENDGIHHLLMIGGRGSNPVVPVQNVGYTNIGTNKWRTNEHSMYNLLTSEFKVLFITVTLNV</sequence>
<dbReference type="PANTHER" id="PTHR46461:SF1">
    <property type="entry name" value="KELCH DOMAIN-CONTAINING PROTEIN 3"/>
    <property type="match status" value="1"/>
</dbReference>
<dbReference type="RefSeq" id="XP_019862376.1">
    <property type="nucleotide sequence ID" value="XM_020006817.1"/>
</dbReference>
<evidence type="ECO:0000313" key="2">
    <source>
        <dbReference type="Proteomes" id="UP000007879"/>
    </source>
</evidence>
<name>A0AAN0JZ38_AMPQE</name>